<sequence length="435" mass="48726">MRDDTQDMISQPGYYEELVSKTFSLQQVANTLKSSIGCIKEIEVSTKMMKWRSLSVLLCFLFLTGLCNGCLAPGGDYSFRLRLTEKLVATERGRAWIPCAFTAPMRALSGRQVWFRGSPEFPLSPAEVQKRDGLMRPMISTESECSVVLRDARDTPEEYGFMLEWGANERHVFPDRVKVASCVAKVKLTPSTYSKDLLAGEETVFNCSLSNHCPGIDPKITWKGLSSKPLVTQKSEKEMHENSGYSEQLLYVPLPEDHQAEITCEATFGKNLSASAKTILTVHYHPQILNSSACSLQKDQLTCVCVSQGVPLPDIHWPLLQSTRHLTKARASYTSVRSTFTMTVVNFTSNSTVMCVSRNYLGRANLTLPVNITEGLRNAYRWTIKGLVIALFITLTFCAICFGMKAKYQKLKEEPYSSLEEKAETLNTENDIKTP</sequence>
<evidence type="ECO:0000256" key="4">
    <source>
        <dbReference type="ARBA" id="ARBA00023136"/>
    </source>
</evidence>
<comment type="caution">
    <text evidence="7">The sequence shown here is derived from an EMBL/GenBank/DDBJ whole genome shotgun (WGS) entry which is preliminary data.</text>
</comment>
<feature type="transmembrane region" description="Helical" evidence="5">
    <location>
        <begin position="382"/>
        <end position="402"/>
    </location>
</feature>
<feature type="domain" description="Ig-like" evidence="6">
    <location>
        <begin position="190"/>
        <end position="280"/>
    </location>
</feature>
<dbReference type="OrthoDB" id="10012075at2759"/>
<keyword evidence="3 5" id="KW-1133">Transmembrane helix</keyword>
<proteinExistence type="predicted"/>
<dbReference type="SUPFAM" id="SSF48726">
    <property type="entry name" value="Immunoglobulin"/>
    <property type="match status" value="2"/>
</dbReference>
<evidence type="ECO:0000256" key="2">
    <source>
        <dbReference type="ARBA" id="ARBA00022692"/>
    </source>
</evidence>
<protein>
    <recommendedName>
        <fullName evidence="6">Ig-like domain-containing protein</fullName>
    </recommendedName>
</protein>
<organism evidence="7 8">
    <name type="scientific">Onychostoma macrolepis</name>
    <dbReference type="NCBI Taxonomy" id="369639"/>
    <lineage>
        <taxon>Eukaryota</taxon>
        <taxon>Metazoa</taxon>
        <taxon>Chordata</taxon>
        <taxon>Craniata</taxon>
        <taxon>Vertebrata</taxon>
        <taxon>Euteleostomi</taxon>
        <taxon>Actinopterygii</taxon>
        <taxon>Neopterygii</taxon>
        <taxon>Teleostei</taxon>
        <taxon>Ostariophysi</taxon>
        <taxon>Cypriniformes</taxon>
        <taxon>Cyprinidae</taxon>
        <taxon>Acrossocheilinae</taxon>
        <taxon>Onychostoma</taxon>
    </lineage>
</organism>
<dbReference type="InterPro" id="IPR007110">
    <property type="entry name" value="Ig-like_dom"/>
</dbReference>
<evidence type="ECO:0000313" key="7">
    <source>
        <dbReference type="EMBL" id="KAF4116250.1"/>
    </source>
</evidence>
<keyword evidence="8" id="KW-1185">Reference proteome</keyword>
<dbReference type="InterPro" id="IPR051036">
    <property type="entry name" value="SIGLEC"/>
</dbReference>
<name>A0A7J6DAH3_9TELE</name>
<reference evidence="7 8" key="1">
    <citation type="submission" date="2020-04" db="EMBL/GenBank/DDBJ databases">
        <title>Chromosome-level genome assembly of a cyprinid fish Onychostoma macrolepis by integration of Nanopore Sequencing, Bionano and Hi-C technology.</title>
        <authorList>
            <person name="Wang D."/>
        </authorList>
    </citation>
    <scope>NUCLEOTIDE SEQUENCE [LARGE SCALE GENOMIC DNA]</scope>
    <source>
        <strain evidence="7">SWU-2019</strain>
        <tissue evidence="7">Muscle</tissue>
    </source>
</reference>
<accession>A0A7J6DAH3</accession>
<dbReference type="EMBL" id="JAAMOB010000003">
    <property type="protein sequence ID" value="KAF4116250.1"/>
    <property type="molecule type" value="Genomic_DNA"/>
</dbReference>
<gene>
    <name evidence="7" type="ORF">G5714_003739</name>
</gene>
<dbReference type="GO" id="GO:0007155">
    <property type="term" value="P:cell adhesion"/>
    <property type="evidence" value="ECO:0007669"/>
    <property type="project" value="TreeGrafter"/>
</dbReference>
<keyword evidence="2 5" id="KW-0812">Transmembrane</keyword>
<feature type="transmembrane region" description="Helical" evidence="5">
    <location>
        <begin position="54"/>
        <end position="74"/>
    </location>
</feature>
<evidence type="ECO:0000256" key="3">
    <source>
        <dbReference type="ARBA" id="ARBA00022989"/>
    </source>
</evidence>
<dbReference type="PANTHER" id="PTHR12035">
    <property type="entry name" value="SIALIC ACID BINDING IMMUNOGLOBULIN-LIKE LECTIN"/>
    <property type="match status" value="1"/>
</dbReference>
<dbReference type="Gene3D" id="2.60.40.10">
    <property type="entry name" value="Immunoglobulins"/>
    <property type="match status" value="2"/>
</dbReference>
<keyword evidence="4 5" id="KW-0472">Membrane</keyword>
<dbReference type="InterPro" id="IPR013783">
    <property type="entry name" value="Ig-like_fold"/>
</dbReference>
<dbReference type="PROSITE" id="PS50835">
    <property type="entry name" value="IG_LIKE"/>
    <property type="match status" value="2"/>
</dbReference>
<evidence type="ECO:0000313" key="8">
    <source>
        <dbReference type="Proteomes" id="UP000579812"/>
    </source>
</evidence>
<dbReference type="InterPro" id="IPR036179">
    <property type="entry name" value="Ig-like_dom_sf"/>
</dbReference>
<evidence type="ECO:0000259" key="6">
    <source>
        <dbReference type="PROSITE" id="PS50835"/>
    </source>
</evidence>
<feature type="domain" description="Ig-like" evidence="6">
    <location>
        <begin position="286"/>
        <end position="373"/>
    </location>
</feature>
<evidence type="ECO:0000256" key="5">
    <source>
        <dbReference type="SAM" id="Phobius"/>
    </source>
</evidence>
<dbReference type="PANTHER" id="PTHR12035:SF128">
    <property type="entry name" value="BRANCHED CHAIN KETO ACID DEHYDROGENASE E1 SUBUNIT BETA,-LIKE-RELATED"/>
    <property type="match status" value="1"/>
</dbReference>
<dbReference type="Proteomes" id="UP000579812">
    <property type="component" value="Unassembled WGS sequence"/>
</dbReference>
<dbReference type="GO" id="GO:0005886">
    <property type="term" value="C:plasma membrane"/>
    <property type="evidence" value="ECO:0007669"/>
    <property type="project" value="TreeGrafter"/>
</dbReference>
<evidence type="ECO:0000256" key="1">
    <source>
        <dbReference type="ARBA" id="ARBA00004167"/>
    </source>
</evidence>
<dbReference type="GO" id="GO:0033691">
    <property type="term" value="F:sialic acid binding"/>
    <property type="evidence" value="ECO:0007669"/>
    <property type="project" value="TreeGrafter"/>
</dbReference>
<dbReference type="AlphaFoldDB" id="A0A7J6DAH3"/>
<comment type="subcellular location">
    <subcellularLocation>
        <location evidence="1">Membrane</location>
        <topology evidence="1">Single-pass membrane protein</topology>
    </subcellularLocation>
</comment>